<evidence type="ECO:0000256" key="6">
    <source>
        <dbReference type="ARBA" id="ARBA00022827"/>
    </source>
</evidence>
<keyword evidence="6" id="KW-0274">FAD</keyword>
<evidence type="ECO:0000256" key="8">
    <source>
        <dbReference type="ARBA" id="ARBA00023002"/>
    </source>
</evidence>
<evidence type="ECO:0000256" key="1">
    <source>
        <dbReference type="ARBA" id="ARBA00004637"/>
    </source>
</evidence>
<evidence type="ECO:0000259" key="13">
    <source>
        <dbReference type="Pfam" id="PF07992"/>
    </source>
</evidence>
<evidence type="ECO:0000256" key="7">
    <source>
        <dbReference type="ARBA" id="ARBA00022946"/>
    </source>
</evidence>
<accession>A0ABQ7G089</accession>
<evidence type="ECO:0000256" key="3">
    <source>
        <dbReference type="ARBA" id="ARBA00012637"/>
    </source>
</evidence>
<evidence type="ECO:0000256" key="12">
    <source>
        <dbReference type="SAM" id="MobiDB-lite"/>
    </source>
</evidence>
<keyword evidence="8" id="KW-0560">Oxidoreductase</keyword>
<dbReference type="SUPFAM" id="SSF51905">
    <property type="entry name" value="FAD/NAD(P)-binding domain"/>
    <property type="match status" value="2"/>
</dbReference>
<keyword evidence="5" id="KW-0472">Membrane</keyword>
<evidence type="ECO:0000256" key="9">
    <source>
        <dbReference type="ARBA" id="ARBA00023027"/>
    </source>
</evidence>
<feature type="compositionally biased region" description="Polar residues" evidence="12">
    <location>
        <begin position="7"/>
        <end position="18"/>
    </location>
</feature>
<reference evidence="15" key="1">
    <citation type="submission" date="2017-08" db="EMBL/GenBank/DDBJ databases">
        <authorList>
            <person name="Polle J.E."/>
            <person name="Barry K."/>
            <person name="Cushman J."/>
            <person name="Schmutz J."/>
            <person name="Tran D."/>
            <person name="Hathwaick L.T."/>
            <person name="Yim W.C."/>
            <person name="Jenkins J."/>
            <person name="Mckie-Krisberg Z.M."/>
            <person name="Prochnik S."/>
            <person name="Lindquist E."/>
            <person name="Dockter R.B."/>
            <person name="Adam C."/>
            <person name="Molina H."/>
            <person name="Bunkerborg J."/>
            <person name="Jin E."/>
            <person name="Buchheim M."/>
            <person name="Magnuson J."/>
        </authorList>
    </citation>
    <scope>NUCLEOTIDE SEQUENCE</scope>
    <source>
        <strain evidence="15">CCAP 19/18</strain>
    </source>
</reference>
<feature type="domain" description="FAD/NAD(P)-binding" evidence="13">
    <location>
        <begin position="541"/>
        <end position="613"/>
    </location>
</feature>
<feature type="domain" description="External alternative NADH-ubiquinone oxidoreductase-like C-terminal" evidence="14">
    <location>
        <begin position="769"/>
        <end position="830"/>
    </location>
</feature>
<proteinExistence type="inferred from homology"/>
<evidence type="ECO:0000256" key="4">
    <source>
        <dbReference type="ARBA" id="ARBA00022630"/>
    </source>
</evidence>
<keyword evidence="7" id="KW-0809">Transit peptide</keyword>
<keyword evidence="16" id="KW-1185">Reference proteome</keyword>
<protein>
    <recommendedName>
        <fullName evidence="3">NADH:ubiquinone reductase (non-electrogenic)</fullName>
        <ecNumber evidence="3">1.6.5.9</ecNumber>
    </recommendedName>
</protein>
<comment type="catalytic activity">
    <reaction evidence="10">
        <text>a quinone + NADH + H(+) = a quinol + NAD(+)</text>
        <dbReference type="Rhea" id="RHEA:46160"/>
        <dbReference type="ChEBI" id="CHEBI:15378"/>
        <dbReference type="ChEBI" id="CHEBI:24646"/>
        <dbReference type="ChEBI" id="CHEBI:57540"/>
        <dbReference type="ChEBI" id="CHEBI:57945"/>
        <dbReference type="ChEBI" id="CHEBI:132124"/>
        <dbReference type="EC" id="1.6.5.9"/>
    </reaction>
</comment>
<keyword evidence="5" id="KW-0999">Mitochondrion inner membrane</keyword>
<dbReference type="Pfam" id="PF07992">
    <property type="entry name" value="Pyr_redox_2"/>
    <property type="match status" value="2"/>
</dbReference>
<dbReference type="Pfam" id="PF22366">
    <property type="entry name" value="NDH2_C"/>
    <property type="match status" value="1"/>
</dbReference>
<evidence type="ECO:0000259" key="14">
    <source>
        <dbReference type="Pfam" id="PF22366"/>
    </source>
</evidence>
<evidence type="ECO:0000313" key="16">
    <source>
        <dbReference type="Proteomes" id="UP000815325"/>
    </source>
</evidence>
<dbReference type="PANTHER" id="PTHR43706">
    <property type="entry name" value="NADH DEHYDROGENASE"/>
    <property type="match status" value="1"/>
</dbReference>
<dbReference type="PANTHER" id="PTHR43706:SF47">
    <property type="entry name" value="EXTERNAL NADH-UBIQUINONE OXIDOREDUCTASE 1, MITOCHONDRIAL-RELATED"/>
    <property type="match status" value="1"/>
</dbReference>
<comment type="subcellular location">
    <subcellularLocation>
        <location evidence="1">Mitochondrion inner membrane</location>
        <topology evidence="1">Peripheral membrane protein</topology>
    </subcellularLocation>
</comment>
<feature type="domain" description="FAD/NAD(P)-binding" evidence="13">
    <location>
        <begin position="89"/>
        <end position="232"/>
    </location>
</feature>
<dbReference type="EMBL" id="MU070377">
    <property type="protein sequence ID" value="KAF5828018.1"/>
    <property type="molecule type" value="Genomic_DNA"/>
</dbReference>
<comment type="catalytic activity">
    <reaction evidence="11">
        <text>a ubiquinone + NADH + H(+) = a ubiquinol + NAD(+)</text>
        <dbReference type="Rhea" id="RHEA:23152"/>
        <dbReference type="Rhea" id="RHEA-COMP:9565"/>
        <dbReference type="Rhea" id="RHEA-COMP:9566"/>
        <dbReference type="ChEBI" id="CHEBI:15378"/>
        <dbReference type="ChEBI" id="CHEBI:16389"/>
        <dbReference type="ChEBI" id="CHEBI:17976"/>
        <dbReference type="ChEBI" id="CHEBI:57540"/>
        <dbReference type="ChEBI" id="CHEBI:57945"/>
    </reaction>
</comment>
<feature type="compositionally biased region" description="Low complexity" evidence="12">
    <location>
        <begin position="19"/>
        <end position="31"/>
    </location>
</feature>
<organism evidence="15 16">
    <name type="scientific">Dunaliella salina</name>
    <name type="common">Green alga</name>
    <name type="synonym">Protococcus salinus</name>
    <dbReference type="NCBI Taxonomy" id="3046"/>
    <lineage>
        <taxon>Eukaryota</taxon>
        <taxon>Viridiplantae</taxon>
        <taxon>Chlorophyta</taxon>
        <taxon>core chlorophytes</taxon>
        <taxon>Chlorophyceae</taxon>
        <taxon>CS clade</taxon>
        <taxon>Chlamydomonadales</taxon>
        <taxon>Dunaliellaceae</taxon>
        <taxon>Dunaliella</taxon>
    </lineage>
</organism>
<sequence>MMMLSGMPTQNVTAPSKTPSSVRAPVSGSSSLRPQRSNRRGHPSREQRITVGRPVNLPVFRTNVLAPESEQREVYASLDESTKVTGKPRLVVLGSGWGAVSFIKALPANISQTYEVLLVSPRNYFLYTPLLPAVATGTMEERSIVEPVRNMIVGKGEFYEAVCKDIDPVKKQLVCCFPADSGLDEACFQVSYDVLVMGVGCVNNTFGIKGIQEHCNLFKSIEDANNLRHRVSECFERAALPQTPPEDMLPLHSPLPLCPTWPTPIYTSASHAPHTLLRLYVPHAPHASASVSHMLLRLCVPNAPHFFAPLCPTHFCASVYHTPDTLQRLSVPHAQCASSHLCPTCPTRFCTFASHAPHTSQPLVRLCTPLASEPLCPARPTCFCASAFHTLLRLCVPYPPCASAPQRPTRLCASASHALLSLCVPHAPRASKPLCPTRPTRFSTSAFHALLPLCVPHPPRASAPLCQHASVPLYHMPHILLCLSVPHAPCTSSPLCPARFCASVSHASHTLLHSASHMLPCLCIPHASAPLKLYPKLIQDVRIRVVELQDHVLSTYDRAISDYTADVFKRAGVELVLNSKVDSVDRGAVNIVTKQGEVKEIKFGACVWATGVAIVYLEVKGSNGSIFALGDAATIEQPKALSYCEELFDQGSERFSHLREHAEYLDSSKSPEGFVGNLRKSMFQRVAEGKSTSPLARLEGSSKVSREQFVEVLKAIDSGLRALPATAQVARQEGLYLAKTLSRHRISGDARTGDVEAMKSAEEPFKYSHKGSAAYVGQDNAVFDVPKLGPFYGTSAGVVWKSFEAYSQFSLRNQLLVVTDFLRTKIFGRDISRV</sequence>
<dbReference type="InterPro" id="IPR036188">
    <property type="entry name" value="FAD/NAD-bd_sf"/>
</dbReference>
<dbReference type="InterPro" id="IPR054585">
    <property type="entry name" value="NDH2-like_C"/>
</dbReference>
<evidence type="ECO:0000256" key="10">
    <source>
        <dbReference type="ARBA" id="ARBA00047599"/>
    </source>
</evidence>
<gene>
    <name evidence="15" type="ORF">DUNSADRAFT_18351</name>
</gene>
<dbReference type="Proteomes" id="UP000815325">
    <property type="component" value="Unassembled WGS sequence"/>
</dbReference>
<evidence type="ECO:0000256" key="5">
    <source>
        <dbReference type="ARBA" id="ARBA00022792"/>
    </source>
</evidence>
<dbReference type="Gene3D" id="3.50.50.100">
    <property type="match status" value="3"/>
</dbReference>
<dbReference type="InterPro" id="IPR045024">
    <property type="entry name" value="NDH-2"/>
</dbReference>
<evidence type="ECO:0000256" key="2">
    <source>
        <dbReference type="ARBA" id="ARBA00005272"/>
    </source>
</evidence>
<comment type="similarity">
    <text evidence="2">Belongs to the NADH dehydrogenase family.</text>
</comment>
<feature type="region of interest" description="Disordered" evidence="12">
    <location>
        <begin position="1"/>
        <end position="52"/>
    </location>
</feature>
<dbReference type="EC" id="1.6.5.9" evidence="3"/>
<keyword evidence="5" id="KW-0496">Mitochondrion</keyword>
<keyword evidence="4" id="KW-0285">Flavoprotein</keyword>
<comment type="caution">
    <text evidence="15">The sequence shown here is derived from an EMBL/GenBank/DDBJ whole genome shotgun (WGS) entry which is preliminary data.</text>
</comment>
<evidence type="ECO:0000256" key="11">
    <source>
        <dbReference type="ARBA" id="ARBA00049010"/>
    </source>
</evidence>
<evidence type="ECO:0000313" key="15">
    <source>
        <dbReference type="EMBL" id="KAF5828018.1"/>
    </source>
</evidence>
<dbReference type="InterPro" id="IPR023753">
    <property type="entry name" value="FAD/NAD-binding_dom"/>
</dbReference>
<name>A0ABQ7G089_DUNSA</name>
<keyword evidence="9" id="KW-0520">NAD</keyword>